<evidence type="ECO:0000313" key="2">
    <source>
        <dbReference type="EMBL" id="SYX09401.1"/>
    </source>
</evidence>
<dbReference type="KEGG" id="chla:C834K_0970"/>
<evidence type="ECO:0000313" key="3">
    <source>
        <dbReference type="Proteomes" id="UP000258476"/>
    </source>
</evidence>
<keyword evidence="1" id="KW-0732">Signal</keyword>
<evidence type="ECO:0008006" key="4">
    <source>
        <dbReference type="Google" id="ProtNLM"/>
    </source>
</evidence>
<protein>
    <recommendedName>
        <fullName evidence="4">Outer membrane protein</fullName>
    </recommendedName>
</protein>
<gene>
    <name evidence="2" type="ORF">C834K_0970</name>
</gene>
<feature type="chain" id="PRO_5017181494" description="Outer membrane protein" evidence="1">
    <location>
        <begin position="22"/>
        <end position="334"/>
    </location>
</feature>
<evidence type="ECO:0000256" key="1">
    <source>
        <dbReference type="SAM" id="SignalP"/>
    </source>
</evidence>
<dbReference type="RefSeq" id="WP_117274678.1">
    <property type="nucleotide sequence ID" value="NZ_LS992154.1"/>
</dbReference>
<accession>A0A3B0PU55</accession>
<keyword evidence="3" id="KW-1185">Reference proteome</keyword>
<organism evidence="2 3">
    <name type="scientific">Chlamydia poikilotherma</name>
    <dbReference type="NCBI Taxonomy" id="1967783"/>
    <lineage>
        <taxon>Bacteria</taxon>
        <taxon>Pseudomonadati</taxon>
        <taxon>Chlamydiota</taxon>
        <taxon>Chlamydiia</taxon>
        <taxon>Chlamydiales</taxon>
        <taxon>Chlamydiaceae</taxon>
        <taxon>Chlamydia/Chlamydophila group</taxon>
        <taxon>Chlamydia</taxon>
    </lineage>
</organism>
<dbReference type="Proteomes" id="UP000258476">
    <property type="component" value="Chromosome"/>
</dbReference>
<feature type="signal peptide" evidence="1">
    <location>
        <begin position="1"/>
        <end position="21"/>
    </location>
</feature>
<name>A0A3B0PU55_9CHLA</name>
<dbReference type="EMBL" id="LS992154">
    <property type="protein sequence ID" value="SYX09401.1"/>
    <property type="molecule type" value="Genomic_DNA"/>
</dbReference>
<sequence>MQSYIFTLLCLASLISMVSFDAVNARKRCVCSRIIESNENLFTAQRSACAEVEYQEKSKKISALEKISKDEEIFSPKKIAKVATKKKRKYRLLKVPFSRPPNNSRYNLYALMQESPEYYADAASWHAIFVRLLKRVYVDTGSVPPGSEYAITEALLSKRAEILEGGKKFGPDVIETLTLPSQEADILYTMLRGSKKTQSLLNFLHYEEKSQGLIKINLIFADPLLLEAIVDHPVACQELEALRGGIWESVKRQEQSIQEHGEAAALELFKTRTDFRMELRDKTQVLLSQYDLLPLLNKKIFDFTLGSAGDYIYLIDPETGAVSRCRCSPKSSKL</sequence>
<dbReference type="AlphaFoldDB" id="A0A3B0PU55"/>
<dbReference type="OrthoDB" id="17321at2"/>
<reference evidence="3" key="1">
    <citation type="submission" date="2017-11" db="EMBL/GenBank/DDBJ databases">
        <authorList>
            <person name="Seth-Smith MB H."/>
        </authorList>
    </citation>
    <scope>NUCLEOTIDE SEQUENCE [LARGE SCALE GENOMIC DNA]</scope>
</reference>
<proteinExistence type="predicted"/>